<evidence type="ECO:0000259" key="1">
    <source>
        <dbReference type="Pfam" id="PF00534"/>
    </source>
</evidence>
<dbReference type="EMBL" id="BAVR01000005">
    <property type="protein sequence ID" value="GAE87231.1"/>
    <property type="molecule type" value="Genomic_DNA"/>
</dbReference>
<dbReference type="PANTHER" id="PTHR45947:SF3">
    <property type="entry name" value="SULFOQUINOVOSYL TRANSFERASE SQD2"/>
    <property type="match status" value="1"/>
</dbReference>
<gene>
    <name evidence="3" type="ORF">JCM21531_584</name>
</gene>
<dbReference type="RefSeq" id="WP_038287044.1">
    <property type="nucleotide sequence ID" value="NZ_BAVR01000005.1"/>
</dbReference>
<dbReference type="PANTHER" id="PTHR45947">
    <property type="entry name" value="SULFOQUINOVOSYL TRANSFERASE SQD2"/>
    <property type="match status" value="1"/>
</dbReference>
<dbReference type="GO" id="GO:0016758">
    <property type="term" value="F:hexosyltransferase activity"/>
    <property type="evidence" value="ECO:0007669"/>
    <property type="project" value="TreeGrafter"/>
</dbReference>
<dbReference type="Pfam" id="PF00534">
    <property type="entry name" value="Glycos_transf_1"/>
    <property type="match status" value="1"/>
</dbReference>
<dbReference type="Pfam" id="PF13439">
    <property type="entry name" value="Glyco_transf_4"/>
    <property type="match status" value="1"/>
</dbReference>
<dbReference type="AlphaFoldDB" id="W4V1Y2"/>
<evidence type="ECO:0000313" key="3">
    <source>
        <dbReference type="EMBL" id="GAE87231.1"/>
    </source>
</evidence>
<accession>W4V1Y2</accession>
<dbReference type="CDD" id="cd03801">
    <property type="entry name" value="GT4_PimA-like"/>
    <property type="match status" value="1"/>
</dbReference>
<sequence length="376" mass="42279">MKKSLTILQIRSEFRDNGPGTQSLEIAREMKRRGHNTIFASSGGILADEIKKEFKHIDIPTLAINKRDLVSTIKNIIKIRKILKEENIDVIHGHNAAAAFTAYLASKTVNRKTAITHSVRGMEIREGYQWRNLIYRLYPATFFAVSDFTKQMLIKAGVREDRIINTYNGVDTEKFNVSNCNRNIFRNEIGVSNDTVLIGTVGRVNYNKGQEVLIRAIPYILKKTSNFKVVIVGDGEKLEACKTLAKDLDVEEFVHFTGFRRDIPNIQAALDIYTLASVRGEMFPNSILEAMAMGNPWVASKLSGIPEISENGKNGLLVEPNNCEDLANKLSELIVNESLRKEMGENCIKTIGGKYTIEKVCDAVEYGYLNALRQLM</sequence>
<dbReference type="InterPro" id="IPR001296">
    <property type="entry name" value="Glyco_trans_1"/>
</dbReference>
<dbReference type="SUPFAM" id="SSF53756">
    <property type="entry name" value="UDP-Glycosyltransferase/glycogen phosphorylase"/>
    <property type="match status" value="1"/>
</dbReference>
<dbReference type="Proteomes" id="UP000019109">
    <property type="component" value="Unassembled WGS sequence"/>
</dbReference>
<proteinExistence type="predicted"/>
<feature type="domain" description="Glycosyl transferase family 1" evidence="1">
    <location>
        <begin position="183"/>
        <end position="348"/>
    </location>
</feature>
<evidence type="ECO:0008006" key="5">
    <source>
        <dbReference type="Google" id="ProtNLM"/>
    </source>
</evidence>
<organism evidence="3 4">
    <name type="scientific">Acetivibrio straminisolvens JCM 21531</name>
    <dbReference type="NCBI Taxonomy" id="1294263"/>
    <lineage>
        <taxon>Bacteria</taxon>
        <taxon>Bacillati</taxon>
        <taxon>Bacillota</taxon>
        <taxon>Clostridia</taxon>
        <taxon>Eubacteriales</taxon>
        <taxon>Oscillospiraceae</taxon>
        <taxon>Acetivibrio</taxon>
    </lineage>
</organism>
<dbReference type="InterPro" id="IPR050194">
    <property type="entry name" value="Glycosyltransferase_grp1"/>
</dbReference>
<protein>
    <recommendedName>
        <fullName evidence="5">Glycosyltransferase</fullName>
    </recommendedName>
</protein>
<name>W4V1Y2_9FIRM</name>
<dbReference type="OrthoDB" id="9806653at2"/>
<comment type="caution">
    <text evidence="3">The sequence shown here is derived from an EMBL/GenBank/DDBJ whole genome shotgun (WGS) entry which is preliminary data.</text>
</comment>
<dbReference type="Gene3D" id="3.40.50.2000">
    <property type="entry name" value="Glycogen Phosphorylase B"/>
    <property type="match status" value="2"/>
</dbReference>
<dbReference type="InterPro" id="IPR028098">
    <property type="entry name" value="Glyco_trans_4-like_N"/>
</dbReference>
<feature type="domain" description="Glycosyltransferase subfamily 4-like N-terminal" evidence="2">
    <location>
        <begin position="17"/>
        <end position="174"/>
    </location>
</feature>
<reference evidence="3" key="1">
    <citation type="journal article" date="2014" name="Genome Announc.">
        <title>Draft Genome Sequence of Clostridium straminisolvens Strain JCM 21531T, Isolated from a Cellulose-Degrading Bacterial Community.</title>
        <authorList>
            <person name="Yuki M."/>
            <person name="Oshima K."/>
            <person name="Suda W."/>
            <person name="Sakamoto M."/>
            <person name="Kitamura K."/>
            <person name="Iida T."/>
            <person name="Hattori M."/>
            <person name="Ohkuma M."/>
        </authorList>
    </citation>
    <scope>NUCLEOTIDE SEQUENCE [LARGE SCALE GENOMIC DNA]</scope>
    <source>
        <strain evidence="3">JCM 21531</strain>
    </source>
</reference>
<evidence type="ECO:0000313" key="4">
    <source>
        <dbReference type="Proteomes" id="UP000019109"/>
    </source>
</evidence>
<evidence type="ECO:0000259" key="2">
    <source>
        <dbReference type="Pfam" id="PF13439"/>
    </source>
</evidence>
<dbReference type="STRING" id="1294263.JCM21531_584"/>
<keyword evidence="4" id="KW-1185">Reference proteome</keyword>